<dbReference type="AlphaFoldDB" id="A0A9D9EPR9"/>
<comment type="caution">
    <text evidence="8">The sequence shown here is derived from an EMBL/GenBank/DDBJ whole genome shotgun (WGS) entry which is preliminary data.</text>
</comment>
<evidence type="ECO:0000256" key="3">
    <source>
        <dbReference type="ARBA" id="ARBA00022448"/>
    </source>
</evidence>
<sequence>MNSDNYILRLFCILVLFPACIGLSGQERDTVRLGLAEALEIGRQQSLDSKENSNNLRIAYWQYRNYKAGLYPNISLEGTLPSLNRSLSSYQQSDGVYKFIRNNYITEDLAINVTQAIPFTGGTLRLQSSIQRMDQLGQSNVGSFLSVPFALSWEQPLLAYNPYKWDRKIEPVRYEKSRLQYVADMENVNITTVTCYFDFLMSASRKEIAVQNLETARKLHSIALEKADMGILSKDELMHLNVSMLNAEAALIDAEHDYSEKMHSLRNYLGLDDSVEIVPQLPPAKNLENINIGLVWDKAFANNPLYKDFKVRLLEAEENMVKAKRERLPDISLNVAIGSTGSDQKFFRSYADLQNLQVANIGLSIPILDWGKRKGNYELARSQYALVEDRVAREENDFRESVRTLITDISDQPRLLELYHSADSIAQERYRIALEQFTLGDIGVIDINYAEQEKDAARQNYISQLYISWLLYYNLRYVTLYDFDNGCDLVFDEETVKLR</sequence>
<evidence type="ECO:0000256" key="5">
    <source>
        <dbReference type="ARBA" id="ARBA00022692"/>
    </source>
</evidence>
<dbReference type="Proteomes" id="UP000823661">
    <property type="component" value="Unassembled WGS sequence"/>
</dbReference>
<comment type="subcellular location">
    <subcellularLocation>
        <location evidence="1">Cell outer membrane</location>
    </subcellularLocation>
</comment>
<dbReference type="PANTHER" id="PTHR30026:SF20">
    <property type="entry name" value="OUTER MEMBRANE PROTEIN TOLC"/>
    <property type="match status" value="1"/>
</dbReference>
<reference evidence="8" key="2">
    <citation type="journal article" date="2021" name="PeerJ">
        <title>Extensive microbial diversity within the chicken gut microbiome revealed by metagenomics and culture.</title>
        <authorList>
            <person name="Gilroy R."/>
            <person name="Ravi A."/>
            <person name="Getino M."/>
            <person name="Pursley I."/>
            <person name="Horton D.L."/>
            <person name="Alikhan N.F."/>
            <person name="Baker D."/>
            <person name="Gharbi K."/>
            <person name="Hall N."/>
            <person name="Watson M."/>
            <person name="Adriaenssens E.M."/>
            <person name="Foster-Nyarko E."/>
            <person name="Jarju S."/>
            <person name="Secka A."/>
            <person name="Antonio M."/>
            <person name="Oren A."/>
            <person name="Chaudhuri R.R."/>
            <person name="La Ragione R."/>
            <person name="Hildebrand F."/>
            <person name="Pallen M.J."/>
        </authorList>
    </citation>
    <scope>NUCLEOTIDE SEQUENCE</scope>
    <source>
        <strain evidence="8">B1-20833</strain>
    </source>
</reference>
<dbReference type="PANTHER" id="PTHR30026">
    <property type="entry name" value="OUTER MEMBRANE PROTEIN TOLC"/>
    <property type="match status" value="1"/>
</dbReference>
<evidence type="ECO:0000256" key="6">
    <source>
        <dbReference type="ARBA" id="ARBA00023136"/>
    </source>
</evidence>
<dbReference type="GO" id="GO:0015288">
    <property type="term" value="F:porin activity"/>
    <property type="evidence" value="ECO:0007669"/>
    <property type="project" value="TreeGrafter"/>
</dbReference>
<dbReference type="InterPro" id="IPR051906">
    <property type="entry name" value="TolC-like"/>
</dbReference>
<comment type="similarity">
    <text evidence="2">Belongs to the outer membrane factor (OMF) (TC 1.B.17) family.</text>
</comment>
<evidence type="ECO:0000256" key="1">
    <source>
        <dbReference type="ARBA" id="ARBA00004442"/>
    </source>
</evidence>
<proteinExistence type="inferred from homology"/>
<gene>
    <name evidence="8" type="ORF">IAC06_02785</name>
</gene>
<evidence type="ECO:0000313" key="9">
    <source>
        <dbReference type="Proteomes" id="UP000823661"/>
    </source>
</evidence>
<evidence type="ECO:0000256" key="4">
    <source>
        <dbReference type="ARBA" id="ARBA00022452"/>
    </source>
</evidence>
<keyword evidence="5" id="KW-0812">Transmembrane</keyword>
<keyword evidence="3" id="KW-0813">Transport</keyword>
<evidence type="ECO:0000256" key="2">
    <source>
        <dbReference type="ARBA" id="ARBA00007613"/>
    </source>
</evidence>
<evidence type="ECO:0000256" key="7">
    <source>
        <dbReference type="ARBA" id="ARBA00023237"/>
    </source>
</evidence>
<evidence type="ECO:0000313" key="8">
    <source>
        <dbReference type="EMBL" id="MBO8451797.1"/>
    </source>
</evidence>
<dbReference type="GO" id="GO:0015562">
    <property type="term" value="F:efflux transmembrane transporter activity"/>
    <property type="evidence" value="ECO:0007669"/>
    <property type="project" value="InterPro"/>
</dbReference>
<dbReference type="Gene3D" id="1.20.1600.10">
    <property type="entry name" value="Outer membrane efflux proteins (OEP)"/>
    <property type="match status" value="1"/>
</dbReference>
<keyword evidence="7" id="KW-0998">Cell outer membrane</keyword>
<protein>
    <submittedName>
        <fullName evidence="8">TolC family protein</fullName>
    </submittedName>
</protein>
<dbReference type="InterPro" id="IPR003423">
    <property type="entry name" value="OMP_efflux"/>
</dbReference>
<dbReference type="SUPFAM" id="SSF56954">
    <property type="entry name" value="Outer membrane efflux proteins (OEP)"/>
    <property type="match status" value="1"/>
</dbReference>
<dbReference type="Pfam" id="PF02321">
    <property type="entry name" value="OEP"/>
    <property type="match status" value="1"/>
</dbReference>
<organism evidence="8 9">
    <name type="scientific">Candidatus Cryptobacteroides intestinavium</name>
    <dbReference type="NCBI Taxonomy" id="2840766"/>
    <lineage>
        <taxon>Bacteria</taxon>
        <taxon>Pseudomonadati</taxon>
        <taxon>Bacteroidota</taxon>
        <taxon>Bacteroidia</taxon>
        <taxon>Bacteroidales</taxon>
        <taxon>Candidatus Cryptobacteroides</taxon>
    </lineage>
</organism>
<reference evidence="8" key="1">
    <citation type="submission" date="2020-10" db="EMBL/GenBank/DDBJ databases">
        <authorList>
            <person name="Gilroy R."/>
        </authorList>
    </citation>
    <scope>NUCLEOTIDE SEQUENCE</scope>
    <source>
        <strain evidence="8">B1-20833</strain>
    </source>
</reference>
<dbReference type="GO" id="GO:1990281">
    <property type="term" value="C:efflux pump complex"/>
    <property type="evidence" value="ECO:0007669"/>
    <property type="project" value="TreeGrafter"/>
</dbReference>
<accession>A0A9D9EPR9</accession>
<keyword evidence="4" id="KW-1134">Transmembrane beta strand</keyword>
<keyword evidence="6" id="KW-0472">Membrane</keyword>
<dbReference type="GO" id="GO:0009279">
    <property type="term" value="C:cell outer membrane"/>
    <property type="evidence" value="ECO:0007669"/>
    <property type="project" value="UniProtKB-SubCell"/>
</dbReference>
<name>A0A9D9EPR9_9BACT</name>
<dbReference type="EMBL" id="JADIMI010000022">
    <property type="protein sequence ID" value="MBO8451797.1"/>
    <property type="molecule type" value="Genomic_DNA"/>
</dbReference>